<dbReference type="InterPro" id="IPR001245">
    <property type="entry name" value="Ser-Thr/Tyr_kinase_cat_dom"/>
</dbReference>
<dbReference type="OrthoDB" id="1668230at2759"/>
<keyword evidence="1" id="KW-0812">Transmembrane</keyword>
<reference evidence="3" key="1">
    <citation type="submission" date="2022-12" db="EMBL/GenBank/DDBJ databases">
        <authorList>
            <person name="Petersen C."/>
        </authorList>
    </citation>
    <scope>NUCLEOTIDE SEQUENCE</scope>
    <source>
        <strain evidence="3">IBT 3081</strain>
    </source>
</reference>
<dbReference type="InterPro" id="IPR000719">
    <property type="entry name" value="Prot_kinase_dom"/>
</dbReference>
<comment type="caution">
    <text evidence="3">The sequence shown here is derived from an EMBL/GenBank/DDBJ whole genome shotgun (WGS) entry which is preliminary data.</text>
</comment>
<reference evidence="3" key="2">
    <citation type="journal article" date="2023" name="IMA Fungus">
        <title>Comparative genomic study of the Penicillium genus elucidates a diverse pangenome and 15 lateral gene transfer events.</title>
        <authorList>
            <person name="Petersen C."/>
            <person name="Sorensen T."/>
            <person name="Nielsen M.R."/>
            <person name="Sondergaard T.E."/>
            <person name="Sorensen J.L."/>
            <person name="Fitzpatrick D.A."/>
            <person name="Frisvad J.C."/>
            <person name="Nielsen K.L."/>
        </authorList>
    </citation>
    <scope>NUCLEOTIDE SEQUENCE</scope>
    <source>
        <strain evidence="3">IBT 3081</strain>
    </source>
</reference>
<dbReference type="EMBL" id="JAPZBT010000006">
    <property type="protein sequence ID" value="KAJ5357021.1"/>
    <property type="molecule type" value="Genomic_DNA"/>
</dbReference>
<dbReference type="InterPro" id="IPR011009">
    <property type="entry name" value="Kinase-like_dom_sf"/>
</dbReference>
<gene>
    <name evidence="3" type="ORF">N7517_011630</name>
</gene>
<keyword evidence="1" id="KW-0472">Membrane</keyword>
<evidence type="ECO:0000313" key="3">
    <source>
        <dbReference type="EMBL" id="KAJ5357021.1"/>
    </source>
</evidence>
<evidence type="ECO:0000313" key="4">
    <source>
        <dbReference type="Proteomes" id="UP001147752"/>
    </source>
</evidence>
<accession>A0A9W9RBA8</accession>
<evidence type="ECO:0000259" key="2">
    <source>
        <dbReference type="PROSITE" id="PS50011"/>
    </source>
</evidence>
<proteinExistence type="predicted"/>
<name>A0A9W9RBA8_9EURO</name>
<dbReference type="InterPro" id="IPR051681">
    <property type="entry name" value="Ser/Thr_Kinases-Pseudokinases"/>
</dbReference>
<keyword evidence="1" id="KW-1133">Transmembrane helix</keyword>
<keyword evidence="4" id="KW-1185">Reference proteome</keyword>
<dbReference type="GO" id="GO:0005524">
    <property type="term" value="F:ATP binding"/>
    <property type="evidence" value="ECO:0007669"/>
    <property type="project" value="InterPro"/>
</dbReference>
<dbReference type="Pfam" id="PF07714">
    <property type="entry name" value="PK_Tyr_Ser-Thr"/>
    <property type="match status" value="1"/>
</dbReference>
<dbReference type="GeneID" id="81468536"/>
<organism evidence="3 4">
    <name type="scientific">Penicillium concentricum</name>
    <dbReference type="NCBI Taxonomy" id="293559"/>
    <lineage>
        <taxon>Eukaryota</taxon>
        <taxon>Fungi</taxon>
        <taxon>Dikarya</taxon>
        <taxon>Ascomycota</taxon>
        <taxon>Pezizomycotina</taxon>
        <taxon>Eurotiomycetes</taxon>
        <taxon>Eurotiomycetidae</taxon>
        <taxon>Eurotiales</taxon>
        <taxon>Aspergillaceae</taxon>
        <taxon>Penicillium</taxon>
    </lineage>
</organism>
<dbReference type="Proteomes" id="UP001147752">
    <property type="component" value="Unassembled WGS sequence"/>
</dbReference>
<dbReference type="PROSITE" id="PS50011">
    <property type="entry name" value="PROTEIN_KINASE_DOM"/>
    <property type="match status" value="1"/>
</dbReference>
<evidence type="ECO:0000256" key="1">
    <source>
        <dbReference type="SAM" id="Phobius"/>
    </source>
</evidence>
<dbReference type="AlphaFoldDB" id="A0A9W9RBA8"/>
<dbReference type="SUPFAM" id="SSF56112">
    <property type="entry name" value="Protein kinase-like (PK-like)"/>
    <property type="match status" value="1"/>
</dbReference>
<feature type="transmembrane region" description="Helical" evidence="1">
    <location>
        <begin position="280"/>
        <end position="299"/>
    </location>
</feature>
<dbReference type="RefSeq" id="XP_056575168.1">
    <property type="nucleotide sequence ID" value="XM_056729353.1"/>
</dbReference>
<feature type="domain" description="Protein kinase" evidence="2">
    <location>
        <begin position="11"/>
        <end position="281"/>
    </location>
</feature>
<dbReference type="Gene3D" id="1.10.510.10">
    <property type="entry name" value="Transferase(Phosphotransferase) domain 1"/>
    <property type="match status" value="1"/>
</dbReference>
<protein>
    <recommendedName>
        <fullName evidence="2">Protein kinase domain-containing protein</fullName>
    </recommendedName>
</protein>
<dbReference type="PANTHER" id="PTHR44329">
    <property type="entry name" value="SERINE/THREONINE-PROTEIN KINASE TNNI3K-RELATED"/>
    <property type="match status" value="1"/>
</dbReference>
<sequence length="303" mass="34043">MEGHPVLLGPEGTLGIVALGGTGCIHQDSSSQDQVLKAPLKHNTQSCSQEIIESIRSREEFSELCINREKLVYQFLPKDPNILNCLVVTERGIQFPYLRNGDVRSYLQEHSQSLDAKTRGRWIKNAVDAISTIHGYGVIPSDIFARNFLVADDFSIQLCDFAGSRINNLESLVEEESRYRSPSSPSSPSPPRTIQTDLFALGSFIYEVSTGAHPFSEIEDNDEIERRYAAQDFPSLNGLEYHDVISKCWRSQYSSADVLRDNIRRIKSSAFEPARLTPPFFFSTRAIIGIGYTVVWMCGGRKR</sequence>
<dbReference type="GO" id="GO:0004674">
    <property type="term" value="F:protein serine/threonine kinase activity"/>
    <property type="evidence" value="ECO:0007669"/>
    <property type="project" value="TreeGrafter"/>
</dbReference>